<organism evidence="2 3">
    <name type="scientific">Punica granatum</name>
    <name type="common">Pomegranate</name>
    <dbReference type="NCBI Taxonomy" id="22663"/>
    <lineage>
        <taxon>Eukaryota</taxon>
        <taxon>Viridiplantae</taxon>
        <taxon>Streptophyta</taxon>
        <taxon>Embryophyta</taxon>
        <taxon>Tracheophyta</taxon>
        <taxon>Spermatophyta</taxon>
        <taxon>Magnoliopsida</taxon>
        <taxon>eudicotyledons</taxon>
        <taxon>Gunneridae</taxon>
        <taxon>Pentapetalae</taxon>
        <taxon>rosids</taxon>
        <taxon>malvids</taxon>
        <taxon>Myrtales</taxon>
        <taxon>Lythraceae</taxon>
        <taxon>Punica</taxon>
    </lineage>
</organism>
<feature type="region of interest" description="Disordered" evidence="1">
    <location>
        <begin position="1"/>
        <end position="109"/>
    </location>
</feature>
<sequence length="276" mass="29686">MFASGCRVMNSDPGFGRGFSCTKSVGQNGVLTPEPDAGPEPDAVNAGPKPDAVNAGPEPDAINAGPEPDVVNAGPEPDAVNARPEPDAGPEPNAVNAGPEPDAGPQPNAVNASLIRKCNKCKSKGNVEEQRRALQSGDSDFLPFFVEGGCCVNLPRDVHRYVEHACLSWCKHVWTCVRRARSLVDARGHAERCASDHEVTLSVRKKLVLVNFAWEGGSALGPRLVLPWRKGEDREWPAREGGHDLPVMRGEDRKGSTRECWHDSSVVRDMTTAVQT</sequence>
<reference evidence="2 3" key="1">
    <citation type="submission" date="2017-11" db="EMBL/GenBank/DDBJ databases">
        <title>De-novo sequencing of pomegranate (Punica granatum L.) genome.</title>
        <authorList>
            <person name="Akparov Z."/>
            <person name="Amiraslanov A."/>
            <person name="Hajiyeva S."/>
            <person name="Abbasov M."/>
            <person name="Kaur K."/>
            <person name="Hamwieh A."/>
            <person name="Solovyev V."/>
            <person name="Salamov A."/>
            <person name="Braich B."/>
            <person name="Kosarev P."/>
            <person name="Mahmoud A."/>
            <person name="Hajiyev E."/>
            <person name="Babayeva S."/>
            <person name="Izzatullayeva V."/>
            <person name="Mammadov A."/>
            <person name="Mammadov A."/>
            <person name="Sharifova S."/>
            <person name="Ojaghi J."/>
            <person name="Eynullazada K."/>
            <person name="Bayramov B."/>
            <person name="Abdulazimova A."/>
            <person name="Shahmuradov I."/>
        </authorList>
    </citation>
    <scope>NUCLEOTIDE SEQUENCE [LARGE SCALE GENOMIC DNA]</scope>
    <source>
        <strain evidence="3">cv. AG2017</strain>
        <tissue evidence="2">Leaf</tissue>
    </source>
</reference>
<evidence type="ECO:0000313" key="2">
    <source>
        <dbReference type="EMBL" id="PKI76460.1"/>
    </source>
</evidence>
<accession>A0A2I0L757</accession>
<proteinExistence type="predicted"/>
<dbReference type="AlphaFoldDB" id="A0A2I0L757"/>
<protein>
    <submittedName>
        <fullName evidence="2">Uncharacterized protein</fullName>
    </submittedName>
</protein>
<evidence type="ECO:0000256" key="1">
    <source>
        <dbReference type="SAM" id="MobiDB-lite"/>
    </source>
</evidence>
<dbReference type="Proteomes" id="UP000233551">
    <property type="component" value="Unassembled WGS sequence"/>
</dbReference>
<name>A0A2I0L757_PUNGR</name>
<dbReference type="EMBL" id="PGOL01000118">
    <property type="protein sequence ID" value="PKI76460.1"/>
    <property type="molecule type" value="Genomic_DNA"/>
</dbReference>
<comment type="caution">
    <text evidence="2">The sequence shown here is derived from an EMBL/GenBank/DDBJ whole genome shotgun (WGS) entry which is preliminary data.</text>
</comment>
<evidence type="ECO:0000313" key="3">
    <source>
        <dbReference type="Proteomes" id="UP000233551"/>
    </source>
</evidence>
<feature type="compositionally biased region" description="Polar residues" evidence="1">
    <location>
        <begin position="21"/>
        <end position="30"/>
    </location>
</feature>
<gene>
    <name evidence="2" type="ORF">CRG98_003147</name>
</gene>
<keyword evidence="3" id="KW-1185">Reference proteome</keyword>